<dbReference type="OrthoDB" id="5525451at2"/>
<dbReference type="AlphaFoldDB" id="A0A7U4QMN6"/>
<evidence type="ECO:0000313" key="1">
    <source>
        <dbReference type="EMBL" id="AMM42165.1"/>
    </source>
</evidence>
<accession>A0A7U4QMN6</accession>
<dbReference type="EMBL" id="CP013015">
    <property type="protein sequence ID" value="AMM42165.1"/>
    <property type="molecule type" value="Genomic_DNA"/>
</dbReference>
<reference evidence="1 2" key="1">
    <citation type="submission" date="2015-10" db="EMBL/GenBank/DDBJ databases">
        <title>Candidatus Desulfofervidus auxilii, a hydrogenotrophic sulfate-reducing bacterium involved in the thermophilic anaerobic oxidation of methane.</title>
        <authorList>
            <person name="Krukenberg V."/>
            <person name="Richter M."/>
            <person name="Wegener G."/>
        </authorList>
    </citation>
    <scope>NUCLEOTIDE SEQUENCE [LARGE SCALE GENOMIC DNA]</scope>
    <source>
        <strain evidence="1 2">HS1</strain>
    </source>
</reference>
<sequence length="72" mass="8671">MAEKKEKKEEVICPLCLFMRSLSEKQKQYQQFFEHLNKARIEVLEAFKSLIEGRIEEIKKEKKKVEKIKVES</sequence>
<keyword evidence="2" id="KW-1185">Reference proteome</keyword>
<evidence type="ECO:0000313" key="2">
    <source>
        <dbReference type="Proteomes" id="UP000070560"/>
    </source>
</evidence>
<dbReference type="Proteomes" id="UP000070560">
    <property type="component" value="Chromosome"/>
</dbReference>
<dbReference type="KEGG" id="daw:HS1_002383"/>
<protein>
    <submittedName>
        <fullName evidence="1">Uncharacterized protein</fullName>
    </submittedName>
</protein>
<dbReference type="RefSeq" id="WP_066065872.1">
    <property type="nucleotide sequence ID" value="NZ_CP013015.1"/>
</dbReference>
<gene>
    <name evidence="1" type="ORF">HS1_002383</name>
</gene>
<name>A0A7U4QMN6_DESA2</name>
<proteinExistence type="predicted"/>
<organism evidence="1 2">
    <name type="scientific">Desulfofervidus auxilii</name>
    <dbReference type="NCBI Taxonomy" id="1621989"/>
    <lineage>
        <taxon>Bacteria</taxon>
        <taxon>Pseudomonadati</taxon>
        <taxon>Thermodesulfobacteriota</taxon>
        <taxon>Candidatus Desulfofervidia</taxon>
        <taxon>Candidatus Desulfofervidales</taxon>
        <taxon>Candidatus Desulfofervidaceae</taxon>
        <taxon>Candidatus Desulfofervidus</taxon>
    </lineage>
</organism>